<protein>
    <submittedName>
        <fullName evidence="1">Uncharacterized protein</fullName>
    </submittedName>
</protein>
<dbReference type="Proteomes" id="UP000004110">
    <property type="component" value="Unassembled WGS sequence"/>
</dbReference>
<evidence type="ECO:0000313" key="2">
    <source>
        <dbReference type="Proteomes" id="UP000004110"/>
    </source>
</evidence>
<proteinExistence type="predicted"/>
<accession>A0ABC9N9W5</accession>
<name>A0ABC9N9W5_BACUC</name>
<gene>
    <name evidence="1" type="ORF">BACUNI_02816</name>
</gene>
<dbReference type="AlphaFoldDB" id="A0ABC9N9W5"/>
<keyword evidence="2" id="KW-1185">Reference proteome</keyword>
<sequence>MLREVQQTFQIELLGDDTGTATECIVGVTVLLDMRRNHQQRLAQIHRLADRLEAGSGGIGLAACHVAQEFDVIELMETQGVVHTAHLGFVLLVPEEVEGYFRMGTVPVTDILAKTGVYHVSVEIIPFRTFARQHLPPQQWRNHADMRFFVILHLAEGKGEFFAGTYAREAGEKAEQPQMEAVLTGKLEIAVQEQVLVPDAYLRDGRTEQEIGQPREQFVEVDDQFGATLLNAAVYIVHAFQIDGQTGEIIGHTARKTCPLVGRRRQEIGTEKAFHRSLNAAVEETGQTARIAFAHQHFHYFVTVAAQQLFHCNGLGQMPAAFSLNDKKDFH</sequence>
<dbReference type="EMBL" id="AAYH02000045">
    <property type="protein sequence ID" value="EDO53538.1"/>
    <property type="molecule type" value="Genomic_DNA"/>
</dbReference>
<comment type="caution">
    <text evidence="1">The sequence shown here is derived from an EMBL/GenBank/DDBJ whole genome shotgun (WGS) entry which is preliminary data.</text>
</comment>
<reference evidence="1" key="1">
    <citation type="submission" date="2007-06" db="EMBL/GenBank/DDBJ databases">
        <authorList>
            <person name="Fulton L."/>
            <person name="Clifton S."/>
            <person name="Fulton B."/>
            <person name="Xu J."/>
            <person name="Minx P."/>
            <person name="Pepin K.H."/>
            <person name="Johnson M."/>
            <person name="Thiruvilangam P."/>
            <person name="Bhonagiri V."/>
            <person name="Nash W.E."/>
            <person name="Mardis E.R."/>
            <person name="Wilson R.K."/>
        </authorList>
    </citation>
    <scope>NUCLEOTIDE SEQUENCE [LARGE SCALE GENOMIC DNA]</scope>
    <source>
        <strain evidence="1">ATCC 8492</strain>
    </source>
</reference>
<evidence type="ECO:0000313" key="1">
    <source>
        <dbReference type="EMBL" id="EDO53538.1"/>
    </source>
</evidence>
<organism evidence="1 2">
    <name type="scientific">Bacteroides uniformis (strain ATCC 8492 / DSM 6597 / CCUG 4942 / CIP 103695 / JCM 5828 / KCTC 5204 / NCTC 13054 / VPI 0061)</name>
    <dbReference type="NCBI Taxonomy" id="411479"/>
    <lineage>
        <taxon>Bacteria</taxon>
        <taxon>Pseudomonadati</taxon>
        <taxon>Bacteroidota</taxon>
        <taxon>Bacteroidia</taxon>
        <taxon>Bacteroidales</taxon>
        <taxon>Bacteroidaceae</taxon>
        <taxon>Bacteroides</taxon>
    </lineage>
</organism>
<reference evidence="1" key="2">
    <citation type="submission" date="2013-11" db="EMBL/GenBank/DDBJ databases">
        <title>Draft genome sequence of Bacteroides uniformis (ATCC 8492).</title>
        <authorList>
            <person name="Sudarsanam P."/>
            <person name="Ley R."/>
            <person name="Guruge J."/>
            <person name="Turnbaugh P.J."/>
            <person name="Mahowald M."/>
            <person name="Liep D."/>
            <person name="Gordon J."/>
        </authorList>
    </citation>
    <scope>NUCLEOTIDE SEQUENCE</scope>
    <source>
        <strain evidence="1">ATCC 8492</strain>
    </source>
</reference>